<dbReference type="Pfam" id="PF04773">
    <property type="entry name" value="FecR"/>
    <property type="match status" value="1"/>
</dbReference>
<dbReference type="EMBL" id="FOLO01000003">
    <property type="protein sequence ID" value="SFB99443.1"/>
    <property type="molecule type" value="Genomic_DNA"/>
</dbReference>
<evidence type="ECO:0000313" key="2">
    <source>
        <dbReference type="EMBL" id="SFB99443.1"/>
    </source>
</evidence>
<accession>A0A1I1FQS9</accession>
<dbReference type="PANTHER" id="PTHR38731">
    <property type="entry name" value="LIPL45-RELATED LIPOPROTEIN-RELATED"/>
    <property type="match status" value="1"/>
</dbReference>
<keyword evidence="3" id="KW-1185">Reference proteome</keyword>
<evidence type="ECO:0000313" key="3">
    <source>
        <dbReference type="Proteomes" id="UP000198862"/>
    </source>
</evidence>
<evidence type="ECO:0000259" key="1">
    <source>
        <dbReference type="Pfam" id="PF04773"/>
    </source>
</evidence>
<dbReference type="STRING" id="1123010.SAMN02745724_00662"/>
<feature type="domain" description="FecR protein" evidence="1">
    <location>
        <begin position="39"/>
        <end position="130"/>
    </location>
</feature>
<organism evidence="2 3">
    <name type="scientific">Pseudoalteromonas denitrificans DSM 6059</name>
    <dbReference type="NCBI Taxonomy" id="1123010"/>
    <lineage>
        <taxon>Bacteria</taxon>
        <taxon>Pseudomonadati</taxon>
        <taxon>Pseudomonadota</taxon>
        <taxon>Gammaproteobacteria</taxon>
        <taxon>Alteromonadales</taxon>
        <taxon>Pseudoalteromonadaceae</taxon>
        <taxon>Pseudoalteromonas</taxon>
    </lineage>
</organism>
<dbReference type="Proteomes" id="UP000198862">
    <property type="component" value="Unassembled WGS sequence"/>
</dbReference>
<gene>
    <name evidence="2" type="ORF">SAMN02745724_00662</name>
</gene>
<name>A0A1I1FQS9_9GAMM</name>
<reference evidence="2 3" key="1">
    <citation type="submission" date="2016-10" db="EMBL/GenBank/DDBJ databases">
        <authorList>
            <person name="de Groot N.N."/>
        </authorList>
    </citation>
    <scope>NUCLEOTIDE SEQUENCE [LARGE SCALE GENOMIC DNA]</scope>
    <source>
        <strain evidence="2 3">DSM 6059</strain>
    </source>
</reference>
<protein>
    <submittedName>
        <fullName evidence="2">FecR family protein</fullName>
    </submittedName>
</protein>
<dbReference type="AlphaFoldDB" id="A0A1I1FQS9"/>
<dbReference type="InterPro" id="IPR006860">
    <property type="entry name" value="FecR"/>
</dbReference>
<sequence length="505" mass="53423">MSFNARANVGTVLFAIGKTSVERPLVSVLKKGDIVLVGDTIVTGDKSRVQLKMSDGARLSIRPNSKLNIENYLFTKSSSGAATASTSALNLLKGGFRTITGAISSGQNKSGYKVKTAVATIGIRGTDYSVLLCQSDCQPLEASTKTQIDNGLYAGVSQGAIVLLNKAGELQLNVSESGYVASIDTLPIKLLGPPSSLFGQTVPVKESQTKEEPENVTLLSEVKVSSPKPMVTKANTAIAKNEQGFEEEVIISQVVTDSSGNEIIIDNGIIDTKNKSLAISLASQNTTQLIFNDPDSLTFDNQSNLTGFILNQQAVNIGTAQNLNTGFDSVTGFRWGRWSNGFTSSVSGDSIDLSDQSLHWVNNDSFNSSIALPQSGQAQYALTGNTDPTNNLGNTGILGTADFSANFTNQTVSSRILLGINNQVWHANGTGSIALGLNQFNGNYNSVLIDGSEDGSGSFSGFFSNMFNDLQIPEGAGMTYYLQNNSGTQQVTGSLIFGKALQVPR</sequence>
<proteinExistence type="predicted"/>